<dbReference type="RefSeq" id="WP_141338419.1">
    <property type="nucleotide sequence ID" value="NZ_JBHMAX010000023.1"/>
</dbReference>
<sequence length="226" mass="25349">MRTDPELLLDRWLLDAAELAPHAGRDRWLGEGSRLLAGWTEAHRRYHTVQHLEEMLAALDELEGAVPLSPEEALLARTVAWYHDLAHDPRAAAGSNEHRSATLARDHLHHLGADDVVVDVVEEGVLMTATHEVAPDAGPLAVLDAVHDADLWILSAPPERYAAYRRQVREEYAHVPDDSFRSGRSAVLRAFAGRDRLYRTTHGHRRWTERARRNLAGELADLTDGQ</sequence>
<reference evidence="1 2" key="1">
    <citation type="submission" date="2024-09" db="EMBL/GenBank/DDBJ databases">
        <authorList>
            <person name="Sun Q."/>
            <person name="Mori K."/>
        </authorList>
    </citation>
    <scope>NUCLEOTIDE SEQUENCE [LARGE SCALE GENOMIC DNA]</scope>
    <source>
        <strain evidence="1 2">JCM 12763</strain>
    </source>
</reference>
<name>A0ABV5V4Z9_9MICO</name>
<dbReference type="EMBL" id="JBHMAX010000023">
    <property type="protein sequence ID" value="MFB9732878.1"/>
    <property type="molecule type" value="Genomic_DNA"/>
</dbReference>
<accession>A0ABV5V4Z9</accession>
<dbReference type="SUPFAM" id="SSF109604">
    <property type="entry name" value="HD-domain/PDEase-like"/>
    <property type="match status" value="1"/>
</dbReference>
<dbReference type="Proteomes" id="UP001589613">
    <property type="component" value="Unassembled WGS sequence"/>
</dbReference>
<proteinExistence type="predicted"/>
<dbReference type="PIRSF" id="PIRSF035170">
    <property type="entry name" value="HD_phosphohydro"/>
    <property type="match status" value="1"/>
</dbReference>
<evidence type="ECO:0000313" key="2">
    <source>
        <dbReference type="Proteomes" id="UP001589613"/>
    </source>
</evidence>
<dbReference type="PANTHER" id="PTHR21174">
    <property type="match status" value="1"/>
</dbReference>
<evidence type="ECO:0000313" key="1">
    <source>
        <dbReference type="EMBL" id="MFB9732878.1"/>
    </source>
</evidence>
<dbReference type="InterPro" id="IPR009218">
    <property type="entry name" value="HD_phosphohydro"/>
</dbReference>
<evidence type="ECO:0008006" key="3">
    <source>
        <dbReference type="Google" id="ProtNLM"/>
    </source>
</evidence>
<gene>
    <name evidence="1" type="ORF">ACFFN0_12580</name>
</gene>
<organism evidence="1 2">
    <name type="scientific">Ornithinimicrobium kibberense</name>
    <dbReference type="NCBI Taxonomy" id="282060"/>
    <lineage>
        <taxon>Bacteria</taxon>
        <taxon>Bacillati</taxon>
        <taxon>Actinomycetota</taxon>
        <taxon>Actinomycetes</taxon>
        <taxon>Micrococcales</taxon>
        <taxon>Ornithinimicrobiaceae</taxon>
        <taxon>Ornithinimicrobium</taxon>
    </lineage>
</organism>
<keyword evidence="2" id="KW-1185">Reference proteome</keyword>
<dbReference type="PANTHER" id="PTHR21174:SF0">
    <property type="entry name" value="HD PHOSPHOHYDROLASE FAMILY PROTEIN-RELATED"/>
    <property type="match status" value="1"/>
</dbReference>
<protein>
    <recommendedName>
        <fullName evidence="3">Metal-dependent HD superfamily phosphohydrolase</fullName>
    </recommendedName>
</protein>
<comment type="caution">
    <text evidence="1">The sequence shown here is derived from an EMBL/GenBank/DDBJ whole genome shotgun (WGS) entry which is preliminary data.</text>
</comment>